<gene>
    <name evidence="1" type="ORF">NCTC5047_04472</name>
</gene>
<proteinExistence type="predicted"/>
<sequence>MYKFYLPFDDNNSEFSFQTYDEVSISRRFTTNLCVNTQTGILIAGNHRQSHL</sequence>
<dbReference type="Proteomes" id="UP000254340">
    <property type="component" value="Unassembled WGS sequence"/>
</dbReference>
<organism evidence="1 2">
    <name type="scientific">Klebsiella pneumoniae</name>
    <dbReference type="NCBI Taxonomy" id="573"/>
    <lineage>
        <taxon>Bacteria</taxon>
        <taxon>Pseudomonadati</taxon>
        <taxon>Pseudomonadota</taxon>
        <taxon>Gammaproteobacteria</taxon>
        <taxon>Enterobacterales</taxon>
        <taxon>Enterobacteriaceae</taxon>
        <taxon>Klebsiella/Raoultella group</taxon>
        <taxon>Klebsiella</taxon>
        <taxon>Klebsiella pneumoniae complex</taxon>
    </lineage>
</organism>
<dbReference type="AlphaFoldDB" id="A0A377XIS3"/>
<reference evidence="1 2" key="1">
    <citation type="submission" date="2018-06" db="EMBL/GenBank/DDBJ databases">
        <authorList>
            <consortium name="Pathogen Informatics"/>
            <person name="Doyle S."/>
        </authorList>
    </citation>
    <scope>NUCLEOTIDE SEQUENCE [LARGE SCALE GENOMIC DNA]</scope>
    <source>
        <strain evidence="1 2">NCTC5047</strain>
    </source>
</reference>
<evidence type="ECO:0000313" key="2">
    <source>
        <dbReference type="Proteomes" id="UP000254340"/>
    </source>
</evidence>
<evidence type="ECO:0000313" key="1">
    <source>
        <dbReference type="EMBL" id="STT83459.1"/>
    </source>
</evidence>
<dbReference type="EMBL" id="UGLH01000006">
    <property type="protein sequence ID" value="STT83459.1"/>
    <property type="molecule type" value="Genomic_DNA"/>
</dbReference>
<accession>A0A377XIS3</accession>
<protein>
    <submittedName>
        <fullName evidence="1">Uncharacterized protein</fullName>
    </submittedName>
</protein>
<name>A0A377XIS3_KLEPN</name>